<keyword evidence="1" id="KW-0378">Hydrolase</keyword>
<feature type="active site" evidence="1">
    <location>
        <position position="300"/>
    </location>
</feature>
<dbReference type="Gene3D" id="3.90.320.10">
    <property type="match status" value="1"/>
</dbReference>
<feature type="region of interest" description="Disordered" evidence="2">
    <location>
        <begin position="63"/>
        <end position="87"/>
    </location>
</feature>
<comment type="function">
    <text evidence="1">Metal-dependent single-stranded DNA (ssDNA) exonuclease involved in mitochondrial genome maintenance.</text>
</comment>
<dbReference type="Pfam" id="PF12705">
    <property type="entry name" value="PDDEXK_1"/>
    <property type="match status" value="1"/>
</dbReference>
<dbReference type="AlphaFoldDB" id="A0A6J1N9K6"/>
<evidence type="ECO:0000313" key="5">
    <source>
        <dbReference type="RefSeq" id="XP_023941752.2"/>
    </source>
</evidence>
<feature type="domain" description="PD-(D/E)XK endonuclease-like" evidence="3">
    <location>
        <begin position="228"/>
        <end position="373"/>
    </location>
</feature>
<dbReference type="PANTHER" id="PTHR31340">
    <property type="entry name" value="MITOCHONDRIAL GENOME MAINTENANCE EXONUCLEASE 1"/>
    <property type="match status" value="1"/>
</dbReference>
<keyword evidence="1" id="KW-0496">Mitochondrion</keyword>
<proteinExistence type="inferred from homology"/>
<dbReference type="InterPro" id="IPR011604">
    <property type="entry name" value="PDDEXK-like_dom_sf"/>
</dbReference>
<dbReference type="PANTHER" id="PTHR31340:SF3">
    <property type="entry name" value="MITOCHONDRIAL GENOME MAINTENANCE EXONUCLEASE 1"/>
    <property type="match status" value="1"/>
</dbReference>
<feature type="active site" evidence="1">
    <location>
        <position position="285"/>
    </location>
</feature>
<dbReference type="GO" id="GO:0005739">
    <property type="term" value="C:mitochondrion"/>
    <property type="evidence" value="ECO:0007669"/>
    <property type="project" value="UniProtKB-SubCell"/>
</dbReference>
<gene>
    <name evidence="5" type="primary">LOC112048457</name>
</gene>
<accession>A0A6J1N9K6</accession>
<dbReference type="GO" id="GO:0006264">
    <property type="term" value="P:mitochondrial DNA replication"/>
    <property type="evidence" value="ECO:0007669"/>
    <property type="project" value="TreeGrafter"/>
</dbReference>
<evidence type="ECO:0000313" key="4">
    <source>
        <dbReference type="Proteomes" id="UP001652582"/>
    </source>
</evidence>
<reference evidence="5" key="1">
    <citation type="submission" date="2025-08" db="UniProtKB">
        <authorList>
            <consortium name="RefSeq"/>
        </authorList>
    </citation>
    <scope>IDENTIFICATION</scope>
</reference>
<dbReference type="RefSeq" id="XP_023941752.2">
    <property type="nucleotide sequence ID" value="XM_024085984.2"/>
</dbReference>
<dbReference type="EC" id="3.1.-.-" evidence="1"/>
<name>A0A6J1N9K6_BICAN</name>
<sequence length="402" mass="46210">MNLIAMLRPPSLYFGQRIFVQKQTVRNKVVRPASFLKPPEKIKLYNRENKELFGALLETNKQRKSRLRKEAKNRPHQNNAASTKESTQKFDIPCENVLKNLIQIQNSAIRRLEAVKGKMWLKTRTCSNLASVLFNGTPVRGMKTQAAYFAQSSPAQPGYASEDKILQIKQYQNDFTQQFPSVTLILNKTMTEDTRKALDKWKQDRIAELGEEEFNRAYQAQLAVGTKFHNTLKNYFTQPQTQLRIEKDVEGVWVSVAEVLKSISSPKAIESNVVHPVLKYRGIFDAIADYEDKPTLIEWKKSDKARKAISATYDNPVQLAAYFGAVCNDLNYKHLNVRDALLVIAYTDGSKADVFHLSTDKLREHWAQWLIRLEEYTKKYGNDDEKILKGGKRTFEENLGNI</sequence>
<comment type="similarity">
    <text evidence="1">Belongs to the MGME1 family.</text>
</comment>
<dbReference type="KEGG" id="bany:112048457"/>
<protein>
    <recommendedName>
        <fullName evidence="1">Mitochondrial genome maintenance exonuclease 1</fullName>
        <ecNumber evidence="1">3.1.-.-</ecNumber>
    </recommendedName>
</protein>
<evidence type="ECO:0000256" key="1">
    <source>
        <dbReference type="HAMAP-Rule" id="MF_03030"/>
    </source>
</evidence>
<dbReference type="GO" id="GO:0008297">
    <property type="term" value="F:single-stranded DNA exodeoxyribonuclease activity"/>
    <property type="evidence" value="ECO:0007669"/>
    <property type="project" value="UniProtKB-UniRule"/>
</dbReference>
<dbReference type="GeneID" id="112048457"/>
<evidence type="ECO:0000259" key="3">
    <source>
        <dbReference type="Pfam" id="PF12705"/>
    </source>
</evidence>
<organism evidence="4 5">
    <name type="scientific">Bicyclus anynana</name>
    <name type="common">Squinting bush brown butterfly</name>
    <dbReference type="NCBI Taxonomy" id="110368"/>
    <lineage>
        <taxon>Eukaryota</taxon>
        <taxon>Metazoa</taxon>
        <taxon>Ecdysozoa</taxon>
        <taxon>Arthropoda</taxon>
        <taxon>Hexapoda</taxon>
        <taxon>Insecta</taxon>
        <taxon>Pterygota</taxon>
        <taxon>Neoptera</taxon>
        <taxon>Endopterygota</taxon>
        <taxon>Lepidoptera</taxon>
        <taxon>Glossata</taxon>
        <taxon>Ditrysia</taxon>
        <taxon>Papilionoidea</taxon>
        <taxon>Nymphalidae</taxon>
        <taxon>Satyrinae</taxon>
        <taxon>Satyrini</taxon>
        <taxon>Mycalesina</taxon>
        <taxon>Bicyclus</taxon>
    </lineage>
</organism>
<comment type="subcellular location">
    <subcellularLocation>
        <location evidence="1">Mitochondrion</location>
    </subcellularLocation>
</comment>
<dbReference type="Proteomes" id="UP001652582">
    <property type="component" value="Chromosome 16"/>
</dbReference>
<dbReference type="InterPro" id="IPR038726">
    <property type="entry name" value="PDDEXK_AddAB-type"/>
</dbReference>
<keyword evidence="1" id="KW-0540">Nuclease</keyword>
<dbReference type="HAMAP" id="MF_03030">
    <property type="entry name" value="MGME1"/>
    <property type="match status" value="1"/>
</dbReference>
<dbReference type="GO" id="GO:0043504">
    <property type="term" value="P:mitochondrial DNA repair"/>
    <property type="evidence" value="ECO:0007669"/>
    <property type="project" value="UniProtKB-UniRule"/>
</dbReference>
<feature type="compositionally biased region" description="Polar residues" evidence="2">
    <location>
        <begin position="76"/>
        <end position="85"/>
    </location>
</feature>
<evidence type="ECO:0000256" key="2">
    <source>
        <dbReference type="SAM" id="MobiDB-lite"/>
    </source>
</evidence>
<keyword evidence="1 5" id="KW-0269">Exonuclease</keyword>
<dbReference type="OrthoDB" id="5777131at2759"/>
<keyword evidence="4" id="KW-1185">Reference proteome</keyword>
<feature type="active site" evidence="1">
    <location>
        <position position="298"/>
    </location>
</feature>